<gene>
    <name evidence="2" type="ordered locus">RL0834</name>
</gene>
<evidence type="ECO:0000313" key="3">
    <source>
        <dbReference type="Proteomes" id="UP000006575"/>
    </source>
</evidence>
<dbReference type="GeneID" id="303212432"/>
<dbReference type="Proteomes" id="UP000006575">
    <property type="component" value="Chromosome"/>
</dbReference>
<name>Q1ML25_RHIJ3</name>
<dbReference type="EMBL" id="AM236080">
    <property type="protein sequence ID" value="CAK06329.1"/>
    <property type="molecule type" value="Genomic_DNA"/>
</dbReference>
<evidence type="ECO:0000313" key="2">
    <source>
        <dbReference type="EMBL" id="CAK06329.1"/>
    </source>
</evidence>
<keyword evidence="1" id="KW-0472">Membrane</keyword>
<dbReference type="HOGENOM" id="CLU_3221161_0_0_5"/>
<keyword evidence="3" id="KW-1185">Reference proteome</keyword>
<dbReference type="RefSeq" id="WP_011650582.1">
    <property type="nucleotide sequence ID" value="NC_008380.1"/>
</dbReference>
<dbReference type="EnsemblBacteria" id="CAK06329">
    <property type="protein sequence ID" value="CAK06329"/>
    <property type="gene ID" value="RL0834"/>
</dbReference>
<proteinExistence type="predicted"/>
<feature type="transmembrane region" description="Helical" evidence="1">
    <location>
        <begin position="23"/>
        <end position="42"/>
    </location>
</feature>
<reference evidence="2 3" key="1">
    <citation type="journal article" date="2006" name="Genome Biol.">
        <title>The genome of Rhizobium leguminosarum has recognizable core and accessory components.</title>
        <authorList>
            <person name="Young J.W."/>
            <person name="Crossman L.C."/>
            <person name="Johnston A.W.B."/>
            <person name="Thomson N.R."/>
            <person name="Ghazoui Z.F."/>
            <person name="Hull K.H."/>
            <person name="Wexler M."/>
            <person name="Curson A.R.J."/>
            <person name="Todd J.D."/>
            <person name="Poole P.S."/>
            <person name="Mauchline T.H."/>
            <person name="East A.K."/>
            <person name="Quail M.A."/>
            <person name="Churcher C."/>
            <person name="Arrowsmith C."/>
            <person name="Cherevach A."/>
            <person name="Chillingworth T."/>
            <person name="Clarke K."/>
            <person name="Cronin A."/>
            <person name="Davis P."/>
            <person name="Fraser A."/>
            <person name="Hance Z."/>
            <person name="Hauser H."/>
            <person name="Jagels K."/>
            <person name="Moule S."/>
            <person name="Mungall K."/>
            <person name="Norbertczak H."/>
            <person name="Rabbinowitsch E."/>
            <person name="Sanders M."/>
            <person name="Simmonds M."/>
            <person name="Whitehead S."/>
            <person name="Parkhill J."/>
        </authorList>
    </citation>
    <scope>NUCLEOTIDE SEQUENCE [LARGE SCALE GENOMIC DNA]</scope>
    <source>
        <strain evidence="3">DSM 114642 / LMG 32736 / 3841</strain>
    </source>
</reference>
<keyword evidence="1 2" id="KW-0812">Transmembrane</keyword>
<keyword evidence="1" id="KW-1133">Transmembrane helix</keyword>
<evidence type="ECO:0000256" key="1">
    <source>
        <dbReference type="SAM" id="Phobius"/>
    </source>
</evidence>
<protein>
    <submittedName>
        <fullName evidence="2">Transmembrane protein</fullName>
    </submittedName>
</protein>
<organism evidence="2 3">
    <name type="scientific">Rhizobium johnstonii (strain DSM 114642 / LMG 32736 / 3841)</name>
    <name type="common">Rhizobium leguminosarum bv. viciae</name>
    <dbReference type="NCBI Taxonomy" id="216596"/>
    <lineage>
        <taxon>Bacteria</taxon>
        <taxon>Pseudomonadati</taxon>
        <taxon>Pseudomonadota</taxon>
        <taxon>Alphaproteobacteria</taxon>
        <taxon>Hyphomicrobiales</taxon>
        <taxon>Rhizobiaceae</taxon>
        <taxon>Rhizobium/Agrobacterium group</taxon>
        <taxon>Rhizobium</taxon>
        <taxon>Rhizobium johnstonii</taxon>
    </lineage>
</organism>
<dbReference type="KEGG" id="rle:RL0834"/>
<dbReference type="AlphaFoldDB" id="Q1ML25"/>
<sequence>MALGATIGIGIGAAFGLMIFDDAVIGITFGASLGAAVGALITSR</sequence>
<accession>Q1ML25</accession>